<dbReference type="EMBL" id="KF017583">
    <property type="protein sequence ID" value="AGT99202.1"/>
    <property type="molecule type" value="Genomic_DNA"/>
</dbReference>
<proteinExistence type="predicted"/>
<accession>U3GTA9</accession>
<dbReference type="KEGG" id="vg:16747397"/>
<protein>
    <submittedName>
        <fullName evidence="1">Tegument protein</fullName>
    </submittedName>
</protein>
<evidence type="ECO:0000313" key="1">
    <source>
        <dbReference type="EMBL" id="AGT99202.1"/>
    </source>
</evidence>
<reference evidence="1 2" key="1">
    <citation type="submission" date="2013-05" db="EMBL/GenBank/DDBJ databases">
        <title>Genome organization and molecular characterization of porcine cytomegalovirus.</title>
        <authorList>
            <person name="Gu W."/>
            <person name="Zhou L."/>
            <person name="Ge X."/>
            <person name="Guo X."/>
            <person name="Yang H."/>
        </authorList>
    </citation>
    <scope>NUCLEOTIDE SEQUENCE [LARGE SCALE GENOMIC DNA]</scope>
    <source>
        <strain evidence="1 2">BJ09</strain>
    </source>
</reference>
<evidence type="ECO:0000313" key="2">
    <source>
        <dbReference type="Proteomes" id="UP000243849"/>
    </source>
</evidence>
<dbReference type="Pfam" id="PF02393">
    <property type="entry name" value="US22"/>
    <property type="match status" value="1"/>
</dbReference>
<dbReference type="OrthoDB" id="7086at10239"/>
<dbReference type="GeneID" id="16747397"/>
<keyword evidence="2" id="KW-1185">Reference proteome</keyword>
<organism evidence="1 2">
    <name type="scientific">Suid betaherpesvirus 2</name>
    <dbReference type="NCBI Taxonomy" id="1608255"/>
    <lineage>
        <taxon>Viruses</taxon>
        <taxon>Duplodnaviria</taxon>
        <taxon>Heunggongvirae</taxon>
        <taxon>Peploviricota</taxon>
        <taxon>Herviviricetes</taxon>
        <taxon>Herpesvirales</taxon>
        <taxon>Orthoherpesviridae</taxon>
        <taxon>Betaherpesvirinae</taxon>
        <taxon>Roseolovirus</taxon>
        <taxon>Roseolovirus suidbeta2</taxon>
    </lineage>
</organism>
<name>U3GTA9_9BETA</name>
<dbReference type="InterPro" id="IPR003360">
    <property type="entry name" value="US22-like"/>
</dbReference>
<dbReference type="RefSeq" id="YP_008492947.1">
    <property type="nucleotide sequence ID" value="NC_022233.1"/>
</dbReference>
<gene>
    <name evidence="1" type="primary">U2</name>
</gene>
<dbReference type="Proteomes" id="UP000243849">
    <property type="component" value="Segment"/>
</dbReference>
<dbReference type="PROSITE" id="PS51257">
    <property type="entry name" value="PROKAR_LIPOPROTEIN"/>
    <property type="match status" value="1"/>
</dbReference>
<sequence>MLGIDNKVYFFFVGVMAGFNVWGAGCYPDDASGVLRELISVQRELCELDRFAREREGARLGVCWPDGAHIIIQGKESLSFTDRDVFRLSRDHLCCEEELVILGSAVFVFDVDMVVTGTVILVGDTGSVYMFNRYFGSGLYFLADDCLELFRNGFRLCEALYSFTPLLSLGWPDECTYSLFDIIRFAETHKGAVIGLPWPADTSLMIDVPDDPVLRWPCVHRGYSAMALGRFVGRNMWKPLAEWIVVIDRCGGVCAVNMRTSQLRRLAPTLRSFLNRGPKGLFVNFCFVPRYLREFTLPVACPHVRGVELPSVYNIGVRDAEEDG</sequence>